<evidence type="ECO:0000313" key="1">
    <source>
        <dbReference type="EMBL" id="SDD04258.1"/>
    </source>
</evidence>
<organism evidence="1 2">
    <name type="scientific">Williamwhitmania taraxaci</name>
    <dbReference type="NCBI Taxonomy" id="1640674"/>
    <lineage>
        <taxon>Bacteria</taxon>
        <taxon>Pseudomonadati</taxon>
        <taxon>Bacteroidota</taxon>
        <taxon>Bacteroidia</taxon>
        <taxon>Bacteroidales</taxon>
        <taxon>Williamwhitmaniaceae</taxon>
        <taxon>Williamwhitmania</taxon>
    </lineage>
</organism>
<reference evidence="1 2" key="1">
    <citation type="submission" date="2016-09" db="EMBL/GenBank/DDBJ databases">
        <authorList>
            <person name="Capua I."/>
            <person name="De Benedictis P."/>
            <person name="Joannis T."/>
            <person name="Lombin L.H."/>
            <person name="Cattoli G."/>
        </authorList>
    </citation>
    <scope>NUCLEOTIDE SEQUENCE [LARGE SCALE GENOMIC DNA]</scope>
    <source>
        <strain evidence="1 2">A7P-90m</strain>
    </source>
</reference>
<evidence type="ECO:0000313" key="2">
    <source>
        <dbReference type="Proteomes" id="UP000199452"/>
    </source>
</evidence>
<dbReference type="STRING" id="1640674.SAMN05216323_107511"/>
<protein>
    <submittedName>
        <fullName evidence="1">Uncharacterized protein</fullName>
    </submittedName>
</protein>
<dbReference type="AlphaFoldDB" id="A0A1G6RI71"/>
<dbReference type="Proteomes" id="UP000199452">
    <property type="component" value="Unassembled WGS sequence"/>
</dbReference>
<dbReference type="EMBL" id="FMYP01000075">
    <property type="protein sequence ID" value="SDD04258.1"/>
    <property type="molecule type" value="Genomic_DNA"/>
</dbReference>
<proteinExistence type="predicted"/>
<gene>
    <name evidence="1" type="ORF">SAMN05216323_107511</name>
</gene>
<accession>A0A1G6RI71</accession>
<name>A0A1G6RI71_9BACT</name>
<sequence>MAEMERITFLPLIAHINEQSDYYNQLYRENELKYGTIDHSRISSWMINSIEPIIKKNHTSNPDQLPQLFKTFYIELLTILGNNLGIEHEDEYKQAWKLCTTNPALVSTSPAQFIKAIDSALESIRGFQPQNVFTWISRMECIIKDCDTVDEFLACGRIFAWLCGMAHLKPRAENEFIRLRSNLKQATINADSRLAFAFESSWPNLDKPSFVGETGGFVGFGGYFTAPPIVSQIGDRILVTDRKNSYLLFADSYGKVLLPNIPVSTDKIIQESSTVDLKSFISMYGKKIIPFDDVSSSVMQKSTLVLTRKSSHYLYVYGWSL</sequence>
<keyword evidence="2" id="KW-1185">Reference proteome</keyword>